<dbReference type="RefSeq" id="WP_369224483.1">
    <property type="nucleotide sequence ID" value="NZ_CP163441.1"/>
</dbReference>
<feature type="compositionally biased region" description="Low complexity" evidence="1">
    <location>
        <begin position="105"/>
        <end position="120"/>
    </location>
</feature>
<gene>
    <name evidence="2" type="ORF">AB5J52_27195</name>
</gene>
<protein>
    <submittedName>
        <fullName evidence="2">Uncharacterized protein</fullName>
    </submittedName>
</protein>
<sequence length="120" mass="12745">MADNRQRIILARPPATRRGLPAAGAAAPVLVGAAAPAVRAPLRRERTRALIEPVTTELADRTEAKRTPGRPGETKRCMYRAGLPRRDLVSFVRREDGPHLPTGDAGHATAAVPTAGVTGR</sequence>
<dbReference type="AlphaFoldDB" id="A0AB39QSP2"/>
<dbReference type="EMBL" id="CP163441">
    <property type="protein sequence ID" value="XDQ45639.1"/>
    <property type="molecule type" value="Genomic_DNA"/>
</dbReference>
<feature type="region of interest" description="Disordered" evidence="1">
    <location>
        <begin position="95"/>
        <end position="120"/>
    </location>
</feature>
<evidence type="ECO:0000313" key="2">
    <source>
        <dbReference type="EMBL" id="XDQ45639.1"/>
    </source>
</evidence>
<accession>A0AB39QSP2</accession>
<reference evidence="2" key="1">
    <citation type="submission" date="2024-07" db="EMBL/GenBank/DDBJ databases">
        <authorList>
            <person name="Yu S.T."/>
        </authorList>
    </citation>
    <scope>NUCLEOTIDE SEQUENCE</scope>
    <source>
        <strain evidence="2">R39</strain>
    </source>
</reference>
<name>A0AB39QSP2_9ACTN</name>
<proteinExistence type="predicted"/>
<organism evidence="2">
    <name type="scientific">Streptomyces sp. R39</name>
    <dbReference type="NCBI Taxonomy" id="3238631"/>
    <lineage>
        <taxon>Bacteria</taxon>
        <taxon>Bacillati</taxon>
        <taxon>Actinomycetota</taxon>
        <taxon>Actinomycetes</taxon>
        <taxon>Kitasatosporales</taxon>
        <taxon>Streptomycetaceae</taxon>
        <taxon>Streptomyces</taxon>
    </lineage>
</organism>
<evidence type="ECO:0000256" key="1">
    <source>
        <dbReference type="SAM" id="MobiDB-lite"/>
    </source>
</evidence>